<dbReference type="Proteomes" id="UP000242414">
    <property type="component" value="Unassembled WGS sequence"/>
</dbReference>
<feature type="binding site" evidence="8">
    <location>
        <position position="77"/>
    </location>
    <ligand>
        <name>Zn(2+)</name>
        <dbReference type="ChEBI" id="CHEBI:29105"/>
        <note>catalytic</note>
    </ligand>
</feature>
<evidence type="ECO:0000256" key="1">
    <source>
        <dbReference type="ARBA" id="ARBA00004141"/>
    </source>
</evidence>
<comment type="subcellular location">
    <subcellularLocation>
        <location evidence="1">Membrane</location>
        <topology evidence="1">Multi-pass membrane protein</topology>
    </subcellularLocation>
</comment>
<evidence type="ECO:0000256" key="2">
    <source>
        <dbReference type="ARBA" id="ARBA00009780"/>
    </source>
</evidence>
<protein>
    <submittedName>
        <fullName evidence="10">Alkaline phytoceramidase family protein</fullName>
    </submittedName>
</protein>
<keyword evidence="4" id="KW-0378">Hydrolase</keyword>
<dbReference type="PANTHER" id="PTHR46187">
    <property type="entry name" value="ALKALINE CERAMIDASE 3"/>
    <property type="match status" value="1"/>
</dbReference>
<dbReference type="GO" id="GO:0046513">
    <property type="term" value="P:ceramide biosynthetic process"/>
    <property type="evidence" value="ECO:0007669"/>
    <property type="project" value="TreeGrafter"/>
</dbReference>
<comment type="similarity">
    <text evidence="2">Belongs to the alkaline ceramidase family.</text>
</comment>
<evidence type="ECO:0000256" key="3">
    <source>
        <dbReference type="ARBA" id="ARBA00022692"/>
    </source>
</evidence>
<feature type="binding site" evidence="7">
    <location>
        <position position="17"/>
    </location>
    <ligand>
        <name>Ca(2+)</name>
        <dbReference type="ChEBI" id="CHEBI:29108"/>
    </ligand>
</feature>
<gene>
    <name evidence="10" type="ORF">BCV72DRAFT_224935</name>
</gene>
<feature type="transmembrane region" description="Helical" evidence="9">
    <location>
        <begin position="205"/>
        <end position="228"/>
    </location>
</feature>
<keyword evidence="5 9" id="KW-1133">Transmembrane helix</keyword>
<evidence type="ECO:0000256" key="6">
    <source>
        <dbReference type="ARBA" id="ARBA00023136"/>
    </source>
</evidence>
<sequence length="252" mass="30002">MTKADHYWGPVTSSVDWCEENYLYSAYIAEFWNTISSFAMVIFGCLGACLHWQSLGWKLSAGYLFIVIVGIGSILFHGTLQFQYQMWDEVPMIWTACYLFWLLLEEHGYKHAFYATMMIVYCLLATILTSQSKGSLQFYLFQASFGLIMWSCFWFVWQMYRRVERKEIKSIFHQGVYYLIGAISVWLFDKNLCFVYKWIPNPQFHAWWHILMCISLHYFFVGAGHEMVKTKAEIRYLRNIIPYIKVNHQKDE</sequence>
<dbReference type="InterPro" id="IPR008901">
    <property type="entry name" value="ACER"/>
</dbReference>
<dbReference type="AlphaFoldDB" id="A0A1X0R8Y4"/>
<dbReference type="GO" id="GO:0046514">
    <property type="term" value="P:ceramide catabolic process"/>
    <property type="evidence" value="ECO:0007669"/>
    <property type="project" value="TreeGrafter"/>
</dbReference>
<feature type="transmembrane region" description="Helical" evidence="9">
    <location>
        <begin position="136"/>
        <end position="156"/>
    </location>
</feature>
<evidence type="ECO:0000256" key="8">
    <source>
        <dbReference type="PIRSR" id="PIRSR608901-2"/>
    </source>
</evidence>
<feature type="binding site" evidence="7">
    <location>
        <position position="16"/>
    </location>
    <ligand>
        <name>Ca(2+)</name>
        <dbReference type="ChEBI" id="CHEBI:29108"/>
    </ligand>
</feature>
<feature type="transmembrane region" description="Helical" evidence="9">
    <location>
        <begin position="111"/>
        <end position="130"/>
    </location>
</feature>
<proteinExistence type="inferred from homology"/>
<feature type="transmembrane region" description="Helical" evidence="9">
    <location>
        <begin position="62"/>
        <end position="80"/>
    </location>
</feature>
<evidence type="ECO:0000256" key="9">
    <source>
        <dbReference type="SAM" id="Phobius"/>
    </source>
</evidence>
<evidence type="ECO:0000313" key="10">
    <source>
        <dbReference type="EMBL" id="ORE08434.1"/>
    </source>
</evidence>
<keyword evidence="6 9" id="KW-0472">Membrane</keyword>
<feature type="binding site" evidence="8">
    <location>
        <position position="209"/>
    </location>
    <ligand>
        <name>Zn(2+)</name>
        <dbReference type="ChEBI" id="CHEBI:29105"/>
        <note>catalytic</note>
    </ligand>
</feature>
<reference evidence="10" key="1">
    <citation type="journal article" date="2016" name="Proc. Natl. Acad. Sci. U.S.A.">
        <title>Lipid metabolic changes in an early divergent fungus govern the establishment of a mutualistic symbiosis with endobacteria.</title>
        <authorList>
            <person name="Lastovetsky O.A."/>
            <person name="Gaspar M.L."/>
            <person name="Mondo S.J."/>
            <person name="LaButti K.M."/>
            <person name="Sandor L."/>
            <person name="Grigoriev I.V."/>
            <person name="Henry S.A."/>
            <person name="Pawlowska T.E."/>
        </authorList>
    </citation>
    <scope>NUCLEOTIDE SEQUENCE [LARGE SCALE GENOMIC DNA]</scope>
    <source>
        <strain evidence="10">ATCC 52814</strain>
    </source>
</reference>
<evidence type="ECO:0000256" key="4">
    <source>
        <dbReference type="ARBA" id="ARBA00022801"/>
    </source>
</evidence>
<organism evidence="10">
    <name type="scientific">Rhizopus microsporus var. microsporus</name>
    <dbReference type="NCBI Taxonomy" id="86635"/>
    <lineage>
        <taxon>Eukaryota</taxon>
        <taxon>Fungi</taxon>
        <taxon>Fungi incertae sedis</taxon>
        <taxon>Mucoromycota</taxon>
        <taxon>Mucoromycotina</taxon>
        <taxon>Mucoromycetes</taxon>
        <taxon>Mucorales</taxon>
        <taxon>Mucorineae</taxon>
        <taxon>Rhizopodaceae</taxon>
        <taxon>Rhizopus</taxon>
    </lineage>
</organism>
<keyword evidence="8" id="KW-0862">Zinc</keyword>
<feature type="binding site" evidence="7">
    <location>
        <position position="21"/>
    </location>
    <ligand>
        <name>Ca(2+)</name>
        <dbReference type="ChEBI" id="CHEBI:29108"/>
    </ligand>
</feature>
<dbReference type="Pfam" id="PF05875">
    <property type="entry name" value="Ceramidase"/>
    <property type="match status" value="1"/>
</dbReference>
<dbReference type="OrthoDB" id="187171at2759"/>
<feature type="transmembrane region" description="Helical" evidence="9">
    <location>
        <begin position="31"/>
        <end position="50"/>
    </location>
</feature>
<dbReference type="EMBL" id="KV921888">
    <property type="protein sequence ID" value="ORE08434.1"/>
    <property type="molecule type" value="Genomic_DNA"/>
</dbReference>
<feature type="binding site" evidence="7">
    <location>
        <position position="19"/>
    </location>
    <ligand>
        <name>Ca(2+)</name>
        <dbReference type="ChEBI" id="CHEBI:29108"/>
    </ligand>
</feature>
<feature type="transmembrane region" description="Helical" evidence="9">
    <location>
        <begin position="176"/>
        <end position="199"/>
    </location>
</feature>
<keyword evidence="3 9" id="KW-0812">Transmembrane</keyword>
<name>A0A1X0R8Y4_RHIZD</name>
<feature type="transmembrane region" description="Helical" evidence="9">
    <location>
        <begin position="86"/>
        <end position="104"/>
    </location>
</feature>
<dbReference type="GO" id="GO:0046872">
    <property type="term" value="F:metal ion binding"/>
    <property type="evidence" value="ECO:0007669"/>
    <property type="project" value="UniProtKB-KW"/>
</dbReference>
<evidence type="ECO:0000256" key="7">
    <source>
        <dbReference type="PIRSR" id="PIRSR608901-1"/>
    </source>
</evidence>
<feature type="binding site" evidence="8">
    <location>
        <position position="205"/>
    </location>
    <ligand>
        <name>Zn(2+)</name>
        <dbReference type="ChEBI" id="CHEBI:29105"/>
        <note>catalytic</note>
    </ligand>
</feature>
<dbReference type="GO" id="GO:0016811">
    <property type="term" value="F:hydrolase activity, acting on carbon-nitrogen (but not peptide) bonds, in linear amides"/>
    <property type="evidence" value="ECO:0007669"/>
    <property type="project" value="InterPro"/>
</dbReference>
<comment type="cofactor">
    <cofactor evidence="8">
        <name>Zn(2+)</name>
        <dbReference type="ChEBI" id="CHEBI:29105"/>
    </cofactor>
</comment>
<dbReference type="VEuPathDB" id="FungiDB:BCV72DRAFT_224935"/>
<keyword evidence="7" id="KW-0479">Metal-binding</keyword>
<keyword evidence="7" id="KW-0106">Calcium</keyword>
<dbReference type="GO" id="GO:0005789">
    <property type="term" value="C:endoplasmic reticulum membrane"/>
    <property type="evidence" value="ECO:0007669"/>
    <property type="project" value="TreeGrafter"/>
</dbReference>
<evidence type="ECO:0000256" key="5">
    <source>
        <dbReference type="ARBA" id="ARBA00022989"/>
    </source>
</evidence>
<feature type="binding site" evidence="7">
    <location>
        <position position="30"/>
    </location>
    <ligand>
        <name>Ca(2+)</name>
        <dbReference type="ChEBI" id="CHEBI:29108"/>
    </ligand>
</feature>
<dbReference type="PANTHER" id="PTHR46187:SF3">
    <property type="entry name" value="ALKALINE CERAMIDASE 3"/>
    <property type="match status" value="1"/>
</dbReference>
<accession>A0A1X0R8Y4</accession>